<organism evidence="1 2">
    <name type="scientific">Zarea fungicola</name>
    <dbReference type="NCBI Taxonomy" id="93591"/>
    <lineage>
        <taxon>Eukaryota</taxon>
        <taxon>Fungi</taxon>
        <taxon>Dikarya</taxon>
        <taxon>Ascomycota</taxon>
        <taxon>Pezizomycotina</taxon>
        <taxon>Sordariomycetes</taxon>
        <taxon>Hypocreomycetidae</taxon>
        <taxon>Hypocreales</taxon>
        <taxon>Cordycipitaceae</taxon>
        <taxon>Zarea</taxon>
    </lineage>
</organism>
<keyword evidence="2" id="KW-1185">Reference proteome</keyword>
<sequence>MASSRALINPMFPTIVAVPGMWHPASCFDDLALEFNERGFAFESFDAPGISGQDPFPATADLDAQQLRHSVIEPLIDQGKDILLLMHSYGGVYGSAAIEGLSKTSRLREAKHGGVLGLVYITSVIPTTGSSLMSMMNLTLENLPPHTIYSNDTGYIQFINPEKHMYHDIPEESVAKWISKLRPQAFGPISTPVSYSPLADDAYAGRFGYVFCGSDRILPLAAQEYFANFASDIATVSVNDATHAFFVGHVKEVVDAVVKLLPELANVSPAISPAGQLPAQGDSHAFSERAEIAMQD</sequence>
<accession>A0ACC1N9P0</accession>
<evidence type="ECO:0000313" key="1">
    <source>
        <dbReference type="EMBL" id="KAJ2975168.1"/>
    </source>
</evidence>
<proteinExistence type="predicted"/>
<evidence type="ECO:0000313" key="2">
    <source>
        <dbReference type="Proteomes" id="UP001143910"/>
    </source>
</evidence>
<dbReference type="Proteomes" id="UP001143910">
    <property type="component" value="Unassembled WGS sequence"/>
</dbReference>
<reference evidence="1" key="1">
    <citation type="submission" date="2022-08" db="EMBL/GenBank/DDBJ databases">
        <title>Genome Sequence of Lecanicillium fungicola.</title>
        <authorList>
            <person name="Buettner E."/>
        </authorList>
    </citation>
    <scope>NUCLEOTIDE SEQUENCE</scope>
    <source>
        <strain evidence="1">Babe33</strain>
    </source>
</reference>
<protein>
    <submittedName>
        <fullName evidence="1">Uncharacterized protein</fullName>
    </submittedName>
</protein>
<comment type="caution">
    <text evidence="1">The sequence shown here is derived from an EMBL/GenBank/DDBJ whole genome shotgun (WGS) entry which is preliminary data.</text>
</comment>
<name>A0ACC1N9P0_9HYPO</name>
<dbReference type="EMBL" id="JANJQO010000740">
    <property type="protein sequence ID" value="KAJ2975168.1"/>
    <property type="molecule type" value="Genomic_DNA"/>
</dbReference>
<gene>
    <name evidence="1" type="ORF">NQ176_g5668</name>
</gene>